<reference evidence="1" key="1">
    <citation type="submission" date="2023-10" db="EMBL/GenBank/DDBJ databases">
        <title>Genome assembly of Pristionchus species.</title>
        <authorList>
            <person name="Yoshida K."/>
            <person name="Sommer R.J."/>
        </authorList>
    </citation>
    <scope>NUCLEOTIDE SEQUENCE</scope>
    <source>
        <strain evidence="1">RS0144</strain>
    </source>
</reference>
<sequence>AWCEAVEAGRSTLYVLTDSNSSIRPFEPAEMHCSTNAWRRFSCSGDGLSGSRPLMTRSSLSGSYSFVRSSSGRVTREAGQRKTRECAEWR</sequence>
<feature type="non-terminal residue" evidence="1">
    <location>
        <position position="1"/>
    </location>
</feature>
<gene>
    <name evidence="1" type="ORF">PENTCL1PPCAC_23494</name>
</gene>
<dbReference type="AlphaFoldDB" id="A0AAV5U4X7"/>
<protein>
    <submittedName>
        <fullName evidence="1">Uncharacterized protein</fullName>
    </submittedName>
</protein>
<dbReference type="Proteomes" id="UP001432027">
    <property type="component" value="Unassembled WGS sequence"/>
</dbReference>
<keyword evidence="2" id="KW-1185">Reference proteome</keyword>
<evidence type="ECO:0000313" key="2">
    <source>
        <dbReference type="Proteomes" id="UP001432027"/>
    </source>
</evidence>
<evidence type="ECO:0000313" key="1">
    <source>
        <dbReference type="EMBL" id="GMT01320.1"/>
    </source>
</evidence>
<accession>A0AAV5U4X7</accession>
<proteinExistence type="predicted"/>
<organism evidence="1 2">
    <name type="scientific">Pristionchus entomophagus</name>
    <dbReference type="NCBI Taxonomy" id="358040"/>
    <lineage>
        <taxon>Eukaryota</taxon>
        <taxon>Metazoa</taxon>
        <taxon>Ecdysozoa</taxon>
        <taxon>Nematoda</taxon>
        <taxon>Chromadorea</taxon>
        <taxon>Rhabditida</taxon>
        <taxon>Rhabditina</taxon>
        <taxon>Diplogasteromorpha</taxon>
        <taxon>Diplogasteroidea</taxon>
        <taxon>Neodiplogasteridae</taxon>
        <taxon>Pristionchus</taxon>
    </lineage>
</organism>
<dbReference type="EMBL" id="BTSX01000005">
    <property type="protein sequence ID" value="GMT01320.1"/>
    <property type="molecule type" value="Genomic_DNA"/>
</dbReference>
<comment type="caution">
    <text evidence="1">The sequence shown here is derived from an EMBL/GenBank/DDBJ whole genome shotgun (WGS) entry which is preliminary data.</text>
</comment>
<feature type="non-terminal residue" evidence="1">
    <location>
        <position position="90"/>
    </location>
</feature>
<name>A0AAV5U4X7_9BILA</name>